<organism evidence="1 2">
    <name type="scientific">Duganella aquatilis</name>
    <dbReference type="NCBI Taxonomy" id="2666082"/>
    <lineage>
        <taxon>Bacteria</taxon>
        <taxon>Pseudomonadati</taxon>
        <taxon>Pseudomonadota</taxon>
        <taxon>Betaproteobacteria</taxon>
        <taxon>Burkholderiales</taxon>
        <taxon>Oxalobacteraceae</taxon>
        <taxon>Telluria group</taxon>
        <taxon>Duganella</taxon>
    </lineage>
</organism>
<accession>A0A844CY67</accession>
<proteinExistence type="predicted"/>
<protein>
    <submittedName>
        <fullName evidence="1">Uncharacterized protein</fullName>
    </submittedName>
</protein>
<evidence type="ECO:0000313" key="1">
    <source>
        <dbReference type="EMBL" id="MRW85383.1"/>
    </source>
</evidence>
<keyword evidence="2" id="KW-1185">Reference proteome</keyword>
<dbReference type="EMBL" id="WKJL01000010">
    <property type="protein sequence ID" value="MRW85383.1"/>
    <property type="molecule type" value="Genomic_DNA"/>
</dbReference>
<evidence type="ECO:0000313" key="2">
    <source>
        <dbReference type="Proteomes" id="UP000439986"/>
    </source>
</evidence>
<comment type="caution">
    <text evidence="1">The sequence shown here is derived from an EMBL/GenBank/DDBJ whole genome shotgun (WGS) entry which is preliminary data.</text>
</comment>
<dbReference type="AlphaFoldDB" id="A0A844CY67"/>
<dbReference type="RefSeq" id="WP_154358426.1">
    <property type="nucleotide sequence ID" value="NZ_WKJL01000010.1"/>
</dbReference>
<dbReference type="Proteomes" id="UP000439986">
    <property type="component" value="Unassembled WGS sequence"/>
</dbReference>
<sequence length="103" mass="11147">MSSSTAHVIALLSAGELAVELWRAETAAADAKHRYVRKIERYEQQHGDLVGRLSPAKPEHAGAIAFSAAAYASHQAARRKVYSLRRRLRAASCKAARLAAAHA</sequence>
<reference evidence="1 2" key="1">
    <citation type="submission" date="2019-11" db="EMBL/GenBank/DDBJ databases">
        <title>Novel species isolated from a subtropical stream in China.</title>
        <authorList>
            <person name="Lu H."/>
        </authorList>
    </citation>
    <scope>NUCLEOTIDE SEQUENCE [LARGE SCALE GENOMIC DNA]</scope>
    <source>
        <strain evidence="1 2">FT26W</strain>
    </source>
</reference>
<name>A0A844CY67_9BURK</name>
<gene>
    <name evidence="1" type="ORF">GJ698_14955</name>
</gene>